<protein>
    <submittedName>
        <fullName evidence="1">Uncharacterized protein</fullName>
    </submittedName>
</protein>
<sequence length="365" mass="39047">MALTTAIGRWTTRRIHKGALLLDEAVAEHALGHRPEAERAFAYAEYALLELGERCVDGTLTSRVTAAVTQALADAEQIGLGRAVTALRHRLAETTPVGDGDLAAMLGGWADAAAVREVPISGTGSAAPEIAYAHLDLTVLPPRILAWQSARDRELRIVHDQAAEVFRLSAPLAADVDPYCREAQQLLAYCADNRTGVPLAVTAAHVTTGSAVADLPAQGNSLRALHFGLFDTDTDLPALRCDPVGRALVEVDRNMVEAWNHHRAALATLVALPDNPDATAAALAHIRSEELLLVAEASASTARSRLAELLDGSPNEESEIWPRNTIAARLISVDRYRARLPAALEPTGDAPMLVELIPPDPDEDW</sequence>
<dbReference type="Proteomes" id="UP000500953">
    <property type="component" value="Chromosome"/>
</dbReference>
<gene>
    <name evidence="1" type="ORF">F6W96_12150</name>
</gene>
<dbReference type="EMBL" id="CP046173">
    <property type="protein sequence ID" value="QIS18938.1"/>
    <property type="molecule type" value="Genomic_DNA"/>
</dbReference>
<name>A0A6G9Z0B2_9NOCA</name>
<evidence type="ECO:0000313" key="2">
    <source>
        <dbReference type="Proteomes" id="UP000500953"/>
    </source>
</evidence>
<accession>A0A6G9Z0B2</accession>
<evidence type="ECO:0000313" key="1">
    <source>
        <dbReference type="EMBL" id="QIS18938.1"/>
    </source>
</evidence>
<organism evidence="1 2">
    <name type="scientific">Nocardia terpenica</name>
    <dbReference type="NCBI Taxonomy" id="455432"/>
    <lineage>
        <taxon>Bacteria</taxon>
        <taxon>Bacillati</taxon>
        <taxon>Actinomycetota</taxon>
        <taxon>Actinomycetes</taxon>
        <taxon>Mycobacteriales</taxon>
        <taxon>Nocardiaceae</taxon>
        <taxon>Nocardia</taxon>
    </lineage>
</organism>
<reference evidence="1 2" key="1">
    <citation type="journal article" date="2019" name="ACS Chem. Biol.">
        <title>Identification and Mobilization of a Cryptic Antibiotic Biosynthesis Gene Locus from a Human-Pathogenic Nocardia Isolate.</title>
        <authorList>
            <person name="Herisse M."/>
            <person name="Ishida K."/>
            <person name="Porter J.L."/>
            <person name="Howden B."/>
            <person name="Hertweck C."/>
            <person name="Stinear T.P."/>
            <person name="Pidot S.J."/>
        </authorList>
    </citation>
    <scope>NUCLEOTIDE SEQUENCE [LARGE SCALE GENOMIC DNA]</scope>
    <source>
        <strain evidence="1 2">AUSMDU00012715</strain>
    </source>
</reference>
<dbReference type="AlphaFoldDB" id="A0A6G9Z0B2"/>
<proteinExistence type="predicted"/>
<dbReference type="RefSeq" id="WP_167486251.1">
    <property type="nucleotide sequence ID" value="NZ_CP046173.1"/>
</dbReference>